<dbReference type="EMBL" id="FPBA01000021">
    <property type="protein sequence ID" value="SFT98548.1"/>
    <property type="molecule type" value="Genomic_DNA"/>
</dbReference>
<dbReference type="InterPro" id="IPR006026">
    <property type="entry name" value="Peptidase_Metallo"/>
</dbReference>
<sequence>MDDIELRDIRVCIDRKVPPKTANERMALVKGSLWPPNIGVTVSFLDGEEILHQRVRDVARQWEDYVAQLRFFFRDGVDRRADIRISFTERGSWSYIGTDCLSITGDRPTMNFGWLSATSPEEELRRVVLHEFGHALGCLHEHQNPAGGIKWNKDAVYAYYAGPPNYWSKEDVDHNLFDVYNKDLTVYTSVDPRSIMMYPIDRRFTLDGLEVRLNTDLSDQDKRFIGGPEAYG</sequence>
<evidence type="ECO:0000313" key="3">
    <source>
        <dbReference type="Proteomes" id="UP000199546"/>
    </source>
</evidence>
<name>A0A1I7CGI6_9ACTN</name>
<dbReference type="InterPro" id="IPR024079">
    <property type="entry name" value="MetalloPept_cat_dom_sf"/>
</dbReference>
<organism evidence="2 3">
    <name type="scientific">Geodermatophilus amargosae</name>
    <dbReference type="NCBI Taxonomy" id="1296565"/>
    <lineage>
        <taxon>Bacteria</taxon>
        <taxon>Bacillati</taxon>
        <taxon>Actinomycetota</taxon>
        <taxon>Actinomycetes</taxon>
        <taxon>Geodermatophilales</taxon>
        <taxon>Geodermatophilaceae</taxon>
        <taxon>Geodermatophilus</taxon>
    </lineage>
</organism>
<dbReference type="SUPFAM" id="SSF55486">
    <property type="entry name" value="Metalloproteases ('zincins'), catalytic domain"/>
    <property type="match status" value="1"/>
</dbReference>
<gene>
    <name evidence="2" type="ORF">SAMN05660657_04457</name>
</gene>
<dbReference type="CDD" id="cd04327">
    <property type="entry name" value="ZnMc_MMP_like_3"/>
    <property type="match status" value="1"/>
</dbReference>
<keyword evidence="3" id="KW-1185">Reference proteome</keyword>
<dbReference type="OrthoDB" id="3669864at2"/>
<protein>
    <recommendedName>
        <fullName evidence="1">Peptidase metallopeptidase domain-containing protein</fullName>
    </recommendedName>
</protein>
<dbReference type="STRING" id="1296565.SAMN05660657_04457"/>
<reference evidence="3" key="1">
    <citation type="submission" date="2016-10" db="EMBL/GenBank/DDBJ databases">
        <authorList>
            <person name="Varghese N."/>
            <person name="Submissions S."/>
        </authorList>
    </citation>
    <scope>NUCLEOTIDE SEQUENCE [LARGE SCALE GENOMIC DNA]</scope>
    <source>
        <strain evidence="3">DSM 46136</strain>
    </source>
</reference>
<evidence type="ECO:0000313" key="2">
    <source>
        <dbReference type="EMBL" id="SFT98548.1"/>
    </source>
</evidence>
<feature type="domain" description="Peptidase metallopeptidase" evidence="1">
    <location>
        <begin position="30"/>
        <end position="182"/>
    </location>
</feature>
<dbReference type="AlphaFoldDB" id="A0A1I7CGI6"/>
<dbReference type="RefSeq" id="WP_093582949.1">
    <property type="nucleotide sequence ID" value="NZ_FPBA01000021.1"/>
</dbReference>
<dbReference type="SMART" id="SM00235">
    <property type="entry name" value="ZnMc"/>
    <property type="match status" value="1"/>
</dbReference>
<accession>A0A1I7CGI6</accession>
<dbReference type="Gene3D" id="3.40.390.10">
    <property type="entry name" value="Collagenase (Catalytic Domain)"/>
    <property type="match status" value="1"/>
</dbReference>
<dbReference type="Proteomes" id="UP000199546">
    <property type="component" value="Unassembled WGS sequence"/>
</dbReference>
<evidence type="ECO:0000259" key="1">
    <source>
        <dbReference type="SMART" id="SM00235"/>
    </source>
</evidence>
<dbReference type="GO" id="GO:0008237">
    <property type="term" value="F:metallopeptidase activity"/>
    <property type="evidence" value="ECO:0007669"/>
    <property type="project" value="InterPro"/>
</dbReference>
<dbReference type="GO" id="GO:0006508">
    <property type="term" value="P:proteolysis"/>
    <property type="evidence" value="ECO:0007669"/>
    <property type="project" value="InterPro"/>
</dbReference>
<proteinExistence type="predicted"/>
<dbReference type="GO" id="GO:0008270">
    <property type="term" value="F:zinc ion binding"/>
    <property type="evidence" value="ECO:0007669"/>
    <property type="project" value="InterPro"/>
</dbReference>